<dbReference type="EMBL" id="HBEC01042523">
    <property type="protein sequence ID" value="CAD8308744.1"/>
    <property type="molecule type" value="Transcribed_RNA"/>
</dbReference>
<keyword evidence="1" id="KW-0472">Membrane</keyword>
<gene>
    <name evidence="2" type="ORF">CEUR00632_LOCUS19805</name>
</gene>
<reference evidence="2" key="1">
    <citation type="submission" date="2021-01" db="EMBL/GenBank/DDBJ databases">
        <authorList>
            <person name="Corre E."/>
            <person name="Pelletier E."/>
            <person name="Niang G."/>
            <person name="Scheremetjew M."/>
            <person name="Finn R."/>
            <person name="Kale V."/>
            <person name="Holt S."/>
            <person name="Cochrane G."/>
            <person name="Meng A."/>
            <person name="Brown T."/>
            <person name="Cohen L."/>
        </authorList>
    </citation>
    <scope>NUCLEOTIDE SEQUENCE</scope>
    <source>
        <strain evidence="2">CCMP219</strain>
    </source>
</reference>
<sequence length="402" mass="44519">MVAWPTTTPSPHVRLQRLPLALLVRLMILTPAAGMAVAAVDGPPGAGERRGEAEADVHFVLAAHRCGEHERQMTSWVRDSRHSYTVYCEDPGTPTEGTVMVEKERAGRECGTVALPLLVAHEFHAYLDFIIRFYDRLPPKLALLHGHHDSWHSRGNAVRRLHSSWSTARDALYASFGNDGHYNMAVSSEADWTSVRACLLQLSTPLAAGQAPAVACRGSPPHPDLTFEQWHSPSKAKHALCEAPGSPWRMLTFMRRNHTDFVLELKAPGGVPMPPYHLTKCCGQYLVDRELLLWRPRAYFEGLLDRCRRLRDALALTPPEPQTGTPVEGHVGRVLEDAFFTALTGEWDEPAYEQSERNHRGYQPDAASAHVPVLFCPLPGASIPSHLQLSPGATEHVDSPHP</sequence>
<dbReference type="InterPro" id="IPR021838">
    <property type="entry name" value="DUF3431"/>
</dbReference>
<name>A0A7R9Z776_9CHLO</name>
<evidence type="ECO:0000313" key="2">
    <source>
        <dbReference type="EMBL" id="CAD8308744.1"/>
    </source>
</evidence>
<keyword evidence="1" id="KW-1133">Transmembrane helix</keyword>
<proteinExistence type="predicted"/>
<accession>A0A7R9Z776</accession>
<evidence type="ECO:0000256" key="1">
    <source>
        <dbReference type="SAM" id="Phobius"/>
    </source>
</evidence>
<organism evidence="2">
    <name type="scientific">Chlamydomonas euryale</name>
    <dbReference type="NCBI Taxonomy" id="1486919"/>
    <lineage>
        <taxon>Eukaryota</taxon>
        <taxon>Viridiplantae</taxon>
        <taxon>Chlorophyta</taxon>
        <taxon>core chlorophytes</taxon>
        <taxon>Chlorophyceae</taxon>
        <taxon>CS clade</taxon>
        <taxon>Chlamydomonadales</taxon>
        <taxon>Chlamydomonadaceae</taxon>
        <taxon>Chlamydomonas</taxon>
    </lineage>
</organism>
<dbReference type="Pfam" id="PF11913">
    <property type="entry name" value="DUF3431"/>
    <property type="match status" value="1"/>
</dbReference>
<protein>
    <submittedName>
        <fullName evidence="2">Uncharacterized protein</fullName>
    </submittedName>
</protein>
<keyword evidence="1" id="KW-0812">Transmembrane</keyword>
<dbReference type="AlphaFoldDB" id="A0A7R9Z776"/>
<feature type="transmembrane region" description="Helical" evidence="1">
    <location>
        <begin position="20"/>
        <end position="40"/>
    </location>
</feature>